<reference evidence="2 3" key="1">
    <citation type="journal article" date="2018" name="PLoS Genet.">
        <title>Population sequencing reveals clonal diversity and ancestral inbreeding in the grapevine cultivar Chardonnay.</title>
        <authorList>
            <person name="Roach M.J."/>
            <person name="Johnson D.L."/>
            <person name="Bohlmann J."/>
            <person name="van Vuuren H.J."/>
            <person name="Jones S.J."/>
            <person name="Pretorius I.S."/>
            <person name="Schmidt S.A."/>
            <person name="Borneman A.R."/>
        </authorList>
    </citation>
    <scope>NUCLEOTIDE SEQUENCE [LARGE SCALE GENOMIC DNA]</scope>
    <source>
        <strain evidence="3">cv. Chardonnay</strain>
        <tissue evidence="2">Leaf</tissue>
    </source>
</reference>
<evidence type="ECO:0000256" key="1">
    <source>
        <dbReference type="SAM" id="MobiDB-lite"/>
    </source>
</evidence>
<dbReference type="PANTHER" id="PTHR34060:SF2">
    <property type="entry name" value="OS03G0837900 PROTEIN"/>
    <property type="match status" value="1"/>
</dbReference>
<gene>
    <name evidence="2" type="ORF">CK203_002158</name>
</gene>
<evidence type="ECO:0000313" key="2">
    <source>
        <dbReference type="EMBL" id="RVX21285.1"/>
    </source>
</evidence>
<dbReference type="Proteomes" id="UP000288805">
    <property type="component" value="Unassembled WGS sequence"/>
</dbReference>
<sequence>MIALKASSFATLQFTFNRNRRFHQWLSQANSRKCAVFCSIDRPKWNPRTHSPKHNHNNHSESSGKKKNKFIDDDDDDDEEEEGGERKVHCEVEVISWRERRIKAEILVNADIESVWDALTDYERLADFIPNLVCSGRIPCPHPGRIWLEQRGFQRALYWHIEARVVLDLQEVPNAVSISKN</sequence>
<dbReference type="AlphaFoldDB" id="A0A438KJ99"/>
<accession>A0A438KJ99</accession>
<dbReference type="PANTHER" id="PTHR34060">
    <property type="entry name" value="POLYKETIDE CYCLASE / DEHYDRASE AND LIPID TRANSPORT PROTEIN"/>
    <property type="match status" value="1"/>
</dbReference>
<dbReference type="InterPro" id="IPR023393">
    <property type="entry name" value="START-like_dom_sf"/>
</dbReference>
<name>A0A438KJ99_VITVI</name>
<feature type="compositionally biased region" description="Acidic residues" evidence="1">
    <location>
        <begin position="72"/>
        <end position="83"/>
    </location>
</feature>
<dbReference type="Gene3D" id="3.30.530.20">
    <property type="match status" value="1"/>
</dbReference>
<organism evidence="2 3">
    <name type="scientific">Vitis vinifera</name>
    <name type="common">Grape</name>
    <dbReference type="NCBI Taxonomy" id="29760"/>
    <lineage>
        <taxon>Eukaryota</taxon>
        <taxon>Viridiplantae</taxon>
        <taxon>Streptophyta</taxon>
        <taxon>Embryophyta</taxon>
        <taxon>Tracheophyta</taxon>
        <taxon>Spermatophyta</taxon>
        <taxon>Magnoliopsida</taxon>
        <taxon>eudicotyledons</taxon>
        <taxon>Gunneridae</taxon>
        <taxon>Pentapetalae</taxon>
        <taxon>rosids</taxon>
        <taxon>Vitales</taxon>
        <taxon>Vitaceae</taxon>
        <taxon>Viteae</taxon>
        <taxon>Vitis</taxon>
    </lineage>
</organism>
<feature type="compositionally biased region" description="Basic residues" evidence="1">
    <location>
        <begin position="47"/>
        <end position="57"/>
    </location>
</feature>
<dbReference type="SUPFAM" id="SSF55961">
    <property type="entry name" value="Bet v1-like"/>
    <property type="match status" value="1"/>
</dbReference>
<evidence type="ECO:0000313" key="3">
    <source>
        <dbReference type="Proteomes" id="UP000288805"/>
    </source>
</evidence>
<comment type="caution">
    <text evidence="2">The sequence shown here is derived from an EMBL/GenBank/DDBJ whole genome shotgun (WGS) entry which is preliminary data.</text>
</comment>
<feature type="region of interest" description="Disordered" evidence="1">
    <location>
        <begin position="47"/>
        <end position="85"/>
    </location>
</feature>
<dbReference type="EMBL" id="QGNW01000005">
    <property type="protein sequence ID" value="RVX21285.1"/>
    <property type="molecule type" value="Genomic_DNA"/>
</dbReference>
<protein>
    <submittedName>
        <fullName evidence="2">Uncharacterized protein</fullName>
    </submittedName>
</protein>
<proteinExistence type="predicted"/>